<dbReference type="RefSeq" id="WP_323578704.1">
    <property type="nucleotide sequence ID" value="NZ_JAYGJQ010000003.1"/>
</dbReference>
<name>A0ABU5VZ51_9BACT</name>
<feature type="region of interest" description="Disordered" evidence="1">
    <location>
        <begin position="32"/>
        <end position="96"/>
    </location>
</feature>
<gene>
    <name evidence="2" type="ORF">SHI21_19075</name>
</gene>
<reference evidence="2 3" key="1">
    <citation type="submission" date="2023-11" db="EMBL/GenBank/DDBJ databases">
        <title>A Novel Polar Bacteriovorax (B. antarcticus) Isolated from the Biocrust in Antarctica.</title>
        <authorList>
            <person name="Mun W."/>
            <person name="Choi S.Y."/>
            <person name="Mitchell R.J."/>
        </authorList>
    </citation>
    <scope>NUCLEOTIDE SEQUENCE [LARGE SCALE GENOMIC DNA]</scope>
    <source>
        <strain evidence="2 3">PP10</strain>
    </source>
</reference>
<evidence type="ECO:0000313" key="3">
    <source>
        <dbReference type="Proteomes" id="UP001302274"/>
    </source>
</evidence>
<protein>
    <submittedName>
        <fullName evidence="2">Uncharacterized protein</fullName>
    </submittedName>
</protein>
<feature type="compositionally biased region" description="Basic and acidic residues" evidence="1">
    <location>
        <begin position="43"/>
        <end position="87"/>
    </location>
</feature>
<dbReference type="EMBL" id="JAYGJQ010000003">
    <property type="protein sequence ID" value="MEA9358346.1"/>
    <property type="molecule type" value="Genomic_DNA"/>
</dbReference>
<sequence length="96" mass="10903">MIIDSKLPGFKSYLSEGRLNNDALKTSIDQSAVAASEQNNVDLELKDSTKNAQDSYKEKKKEHSENPEEQKEEKPKKHVETEAEAKSRNMKLLNLL</sequence>
<accession>A0ABU5VZ51</accession>
<proteinExistence type="predicted"/>
<comment type="caution">
    <text evidence="2">The sequence shown here is derived from an EMBL/GenBank/DDBJ whole genome shotgun (WGS) entry which is preliminary data.</text>
</comment>
<evidence type="ECO:0000313" key="2">
    <source>
        <dbReference type="EMBL" id="MEA9358346.1"/>
    </source>
</evidence>
<organism evidence="2 3">
    <name type="scientific">Bacteriovorax antarcticus</name>
    <dbReference type="NCBI Taxonomy" id="3088717"/>
    <lineage>
        <taxon>Bacteria</taxon>
        <taxon>Pseudomonadati</taxon>
        <taxon>Bdellovibrionota</taxon>
        <taxon>Bacteriovoracia</taxon>
        <taxon>Bacteriovoracales</taxon>
        <taxon>Bacteriovoracaceae</taxon>
        <taxon>Bacteriovorax</taxon>
    </lineage>
</organism>
<evidence type="ECO:0000256" key="1">
    <source>
        <dbReference type="SAM" id="MobiDB-lite"/>
    </source>
</evidence>
<keyword evidence="3" id="KW-1185">Reference proteome</keyword>
<dbReference type="Proteomes" id="UP001302274">
    <property type="component" value="Unassembled WGS sequence"/>
</dbReference>